<dbReference type="CTD" id="68916805"/>
<reference evidence="2 3" key="1">
    <citation type="journal article" date="2003" name="PLoS Biol.">
        <title>The genome sequence of Caenorhabditis briggsae: a platform for comparative genomics.</title>
        <authorList>
            <person name="Stein L.D."/>
            <person name="Bao Z."/>
            <person name="Blasiar D."/>
            <person name="Blumenthal T."/>
            <person name="Brent M.R."/>
            <person name="Chen N."/>
            <person name="Chinwalla A."/>
            <person name="Clarke L."/>
            <person name="Clee C."/>
            <person name="Coghlan A."/>
            <person name="Coulson A."/>
            <person name="D'Eustachio P."/>
            <person name="Fitch D.H."/>
            <person name="Fulton L.A."/>
            <person name="Fulton R.E."/>
            <person name="Griffiths-Jones S."/>
            <person name="Harris T.W."/>
            <person name="Hillier L.W."/>
            <person name="Kamath R."/>
            <person name="Kuwabara P.E."/>
            <person name="Mardis E.R."/>
            <person name="Marra M.A."/>
            <person name="Miner T.L."/>
            <person name="Minx P."/>
            <person name="Mullikin J.C."/>
            <person name="Plumb R.W."/>
            <person name="Rogers J."/>
            <person name="Schein J.E."/>
            <person name="Sohrmann M."/>
            <person name="Spieth J."/>
            <person name="Stajich J.E."/>
            <person name="Wei C."/>
            <person name="Willey D."/>
            <person name="Wilson R.K."/>
            <person name="Durbin R."/>
            <person name="Waterston R.H."/>
        </authorList>
    </citation>
    <scope>NUCLEOTIDE SEQUENCE [LARGE SCALE GENOMIC DNA]</scope>
    <source>
        <strain evidence="2 3">AF16</strain>
    </source>
</reference>
<proteinExistence type="predicted"/>
<dbReference type="WormBase" id="CBG25312">
    <property type="protein sequence ID" value="CBP38040"/>
    <property type="gene ID" value="WBGene00086726"/>
</dbReference>
<feature type="compositionally biased region" description="Polar residues" evidence="1">
    <location>
        <begin position="1"/>
        <end position="11"/>
    </location>
</feature>
<reference evidence="2 3" key="2">
    <citation type="journal article" date="2011" name="PLoS Genet.">
        <title>Caenorhabditis briggsae recombinant inbred line genotypes reveal inter-strain incompatibility and the evolution of recombination.</title>
        <authorList>
            <person name="Ross J.A."/>
            <person name="Koboldt D.C."/>
            <person name="Staisch J.E."/>
            <person name="Chamberlin H.M."/>
            <person name="Gupta B.P."/>
            <person name="Miller R.D."/>
            <person name="Baird S.E."/>
            <person name="Haag E.S."/>
        </authorList>
    </citation>
    <scope>NUCLEOTIDE SEQUENCE [LARGE SCALE GENOMIC DNA]</scope>
    <source>
        <strain evidence="2 3">AF16</strain>
    </source>
</reference>
<evidence type="ECO:0000256" key="1">
    <source>
        <dbReference type="SAM" id="MobiDB-lite"/>
    </source>
</evidence>
<dbReference type="AlphaFoldDB" id="B6III2"/>
<evidence type="ECO:0000313" key="2">
    <source>
        <dbReference type="EMBL" id="CAR99712.1"/>
    </source>
</evidence>
<feature type="region of interest" description="Disordered" evidence="1">
    <location>
        <begin position="1"/>
        <end position="20"/>
    </location>
</feature>
<keyword evidence="3" id="KW-1185">Reference proteome</keyword>
<dbReference type="InParanoid" id="B6III2"/>
<protein>
    <submittedName>
        <fullName evidence="2">Protein CBG25312</fullName>
    </submittedName>
</protein>
<dbReference type="Proteomes" id="UP000008549">
    <property type="component" value="Unassembled WGS sequence"/>
</dbReference>
<sequence length="95" mass="10922">MSTDLSANSKNAKGRPEECEERKINAGFGTSISNRRIIHNAREAIRWQCIQQTEETTENGELSYDLLWKMYQFCDELFITMIGDVSQNSNPFLSL</sequence>
<name>B6III2_CAEBR</name>
<dbReference type="EMBL" id="HE600958">
    <property type="protein sequence ID" value="CAR99712.1"/>
    <property type="molecule type" value="Genomic_DNA"/>
</dbReference>
<evidence type="ECO:0000313" key="4">
    <source>
        <dbReference type="WormBase" id="CBG25312"/>
    </source>
</evidence>
<dbReference type="GeneID" id="68916805"/>
<evidence type="ECO:0000313" key="3">
    <source>
        <dbReference type="Proteomes" id="UP000008549"/>
    </source>
</evidence>
<dbReference type="KEGG" id="cbr:CBG_25312"/>
<dbReference type="RefSeq" id="XP_045099273.1">
    <property type="nucleotide sequence ID" value="XM_045238670.1"/>
</dbReference>
<accession>B6III2</accession>
<dbReference type="HOGENOM" id="CLU_2374635_0_0_1"/>
<organism evidence="2 3">
    <name type="scientific">Caenorhabditis briggsae</name>
    <dbReference type="NCBI Taxonomy" id="6238"/>
    <lineage>
        <taxon>Eukaryota</taxon>
        <taxon>Metazoa</taxon>
        <taxon>Ecdysozoa</taxon>
        <taxon>Nematoda</taxon>
        <taxon>Chromadorea</taxon>
        <taxon>Rhabditida</taxon>
        <taxon>Rhabditina</taxon>
        <taxon>Rhabditomorpha</taxon>
        <taxon>Rhabditoidea</taxon>
        <taxon>Rhabditidae</taxon>
        <taxon>Peloderinae</taxon>
        <taxon>Caenorhabditis</taxon>
    </lineage>
</organism>
<gene>
    <name evidence="2 4" type="ORF">CBG25312</name>
    <name evidence="2" type="ORF">CBG_25312</name>
</gene>